<dbReference type="HOGENOM" id="CLU_010194_44_5_1"/>
<reference evidence="4 5" key="1">
    <citation type="submission" date="2015-01" db="EMBL/GenBank/DDBJ databases">
        <title>The Genome Sequence of Exophiala oligosperma CBS72588.</title>
        <authorList>
            <consortium name="The Broad Institute Genomics Platform"/>
            <person name="Cuomo C."/>
            <person name="de Hoog S."/>
            <person name="Gorbushina A."/>
            <person name="Stielow B."/>
            <person name="Teixiera M."/>
            <person name="Abouelleil A."/>
            <person name="Chapman S.B."/>
            <person name="Priest M."/>
            <person name="Young S.K."/>
            <person name="Wortman J."/>
            <person name="Nusbaum C."/>
            <person name="Birren B."/>
        </authorList>
    </citation>
    <scope>NUCLEOTIDE SEQUENCE [LARGE SCALE GENOMIC DNA]</scope>
    <source>
        <strain evidence="4 5">CBS 72588</strain>
    </source>
</reference>
<name>A0A0D2DX25_9EURO</name>
<dbReference type="Proteomes" id="UP000053342">
    <property type="component" value="Unassembled WGS sequence"/>
</dbReference>
<dbReference type="SUPFAM" id="SSF51735">
    <property type="entry name" value="NAD(P)-binding Rossmann-fold domains"/>
    <property type="match status" value="1"/>
</dbReference>
<dbReference type="STRING" id="215243.A0A0D2DX25"/>
<keyword evidence="3" id="KW-0560">Oxidoreductase</keyword>
<dbReference type="PANTHER" id="PTHR24320:SF274">
    <property type="entry name" value="CHAIN DEHYDROGENASE, PUTATIVE (AFU_ORTHOLOGUE AFUA_4G00440)-RELATED"/>
    <property type="match status" value="1"/>
</dbReference>
<dbReference type="PANTHER" id="PTHR24320">
    <property type="entry name" value="RETINOL DEHYDROGENASE"/>
    <property type="match status" value="1"/>
</dbReference>
<evidence type="ECO:0000256" key="1">
    <source>
        <dbReference type="ARBA" id="ARBA00006484"/>
    </source>
</evidence>
<dbReference type="GO" id="GO:0016491">
    <property type="term" value="F:oxidoreductase activity"/>
    <property type="evidence" value="ECO:0007669"/>
    <property type="project" value="UniProtKB-KW"/>
</dbReference>
<protein>
    <submittedName>
        <fullName evidence="4">Uncharacterized protein</fullName>
    </submittedName>
</protein>
<dbReference type="AlphaFoldDB" id="A0A0D2DX25"/>
<keyword evidence="2" id="KW-0521">NADP</keyword>
<dbReference type="RefSeq" id="XP_016260225.1">
    <property type="nucleotide sequence ID" value="XM_016409917.1"/>
</dbReference>
<evidence type="ECO:0000313" key="5">
    <source>
        <dbReference type="Proteomes" id="UP000053342"/>
    </source>
</evidence>
<comment type="similarity">
    <text evidence="1">Belongs to the short-chain dehydrogenases/reductases (SDR) family.</text>
</comment>
<dbReference type="InterPro" id="IPR002347">
    <property type="entry name" value="SDR_fam"/>
</dbReference>
<gene>
    <name evidence="4" type="ORF">PV06_08566</name>
</gene>
<dbReference type="InterPro" id="IPR036291">
    <property type="entry name" value="NAD(P)-bd_dom_sf"/>
</dbReference>
<evidence type="ECO:0000313" key="4">
    <source>
        <dbReference type="EMBL" id="KIW40009.1"/>
    </source>
</evidence>
<accession>A0A0D2DX25</accession>
<dbReference type="GeneID" id="27360640"/>
<dbReference type="VEuPathDB" id="FungiDB:PV06_08566"/>
<dbReference type="EMBL" id="KN847339">
    <property type="protein sequence ID" value="KIW40009.1"/>
    <property type="molecule type" value="Genomic_DNA"/>
</dbReference>
<dbReference type="PRINTS" id="PR00081">
    <property type="entry name" value="GDHRDH"/>
</dbReference>
<sequence>MGRILITGSSDGLGSLTARALVKRGHSVVLHARNDQRARDARAACPEAETCLVADLSDVSQTEKLARDANTLGAFDAVVHNAGVYTGPYGKTKQGWPGIFAVNTVSPYILTCLINPTPKRLVYVSSGLHNGGDPSLEDLTWRRRGERRFSDSQAYADTKLHNVMLAAAFARRWAGGGVQSNSLDPGWVPTKMGGGHASGDIDAAVETYVLLAEGPPDGVSGKYWFGSRVRSPKAQADDEALQDRLIEQLQEITGVRMP</sequence>
<evidence type="ECO:0000256" key="3">
    <source>
        <dbReference type="ARBA" id="ARBA00023002"/>
    </source>
</evidence>
<keyword evidence="5" id="KW-1185">Reference proteome</keyword>
<dbReference type="Gene3D" id="3.40.50.720">
    <property type="entry name" value="NAD(P)-binding Rossmann-like Domain"/>
    <property type="match status" value="1"/>
</dbReference>
<proteinExistence type="inferred from homology"/>
<dbReference type="Pfam" id="PF00106">
    <property type="entry name" value="adh_short"/>
    <property type="match status" value="1"/>
</dbReference>
<evidence type="ECO:0000256" key="2">
    <source>
        <dbReference type="ARBA" id="ARBA00022857"/>
    </source>
</evidence>
<organism evidence="4 5">
    <name type="scientific">Exophiala oligosperma</name>
    <dbReference type="NCBI Taxonomy" id="215243"/>
    <lineage>
        <taxon>Eukaryota</taxon>
        <taxon>Fungi</taxon>
        <taxon>Dikarya</taxon>
        <taxon>Ascomycota</taxon>
        <taxon>Pezizomycotina</taxon>
        <taxon>Eurotiomycetes</taxon>
        <taxon>Chaetothyriomycetidae</taxon>
        <taxon>Chaetothyriales</taxon>
        <taxon>Herpotrichiellaceae</taxon>
        <taxon>Exophiala</taxon>
    </lineage>
</organism>
<dbReference type="OrthoDB" id="191139at2759"/>